<organism evidence="2 3">
    <name type="scientific">Cycloclasticus pugetii</name>
    <dbReference type="NCBI Taxonomy" id="34068"/>
    <lineage>
        <taxon>Bacteria</taxon>
        <taxon>Pseudomonadati</taxon>
        <taxon>Pseudomonadota</taxon>
        <taxon>Gammaproteobacteria</taxon>
        <taxon>Thiotrichales</taxon>
        <taxon>Piscirickettsiaceae</taxon>
        <taxon>Cycloclasticus</taxon>
    </lineage>
</organism>
<dbReference type="Proteomes" id="UP000015462">
    <property type="component" value="Unassembled WGS sequence"/>
</dbReference>
<keyword evidence="3" id="KW-1185">Reference proteome</keyword>
<feature type="domain" description="Adenylate cyclase class-I N-terminal" evidence="1">
    <location>
        <begin position="31"/>
        <end position="225"/>
    </location>
</feature>
<dbReference type="GO" id="GO:0006171">
    <property type="term" value="P:cAMP biosynthetic process"/>
    <property type="evidence" value="ECO:0007669"/>
    <property type="project" value="InterPro"/>
</dbReference>
<dbReference type="PIRSF" id="PIRSF001444">
    <property type="entry name" value="Adenylate_cycl"/>
    <property type="match status" value="1"/>
</dbReference>
<dbReference type="PANTHER" id="PTHR38760">
    <property type="entry name" value="ADENYLATE CYCLASE"/>
    <property type="match status" value="1"/>
</dbReference>
<dbReference type="InterPro" id="IPR024685">
    <property type="entry name" value="Adenylate_cyclase_1_N"/>
</dbReference>
<evidence type="ECO:0000313" key="3">
    <source>
        <dbReference type="Proteomes" id="UP000015462"/>
    </source>
</evidence>
<dbReference type="AlphaFoldDB" id="A0AB33YZU1"/>
<keyword evidence="2" id="KW-0456">Lyase</keyword>
<dbReference type="InterPro" id="IPR000274">
    <property type="entry name" value="Adenylate_cyclase_1"/>
</dbReference>
<gene>
    <name evidence="2" type="primary">cyaA</name>
    <name evidence="2" type="ORF">L196_10004</name>
</gene>
<evidence type="ECO:0000313" key="2">
    <source>
        <dbReference type="EMBL" id="EPD12445.1"/>
    </source>
</evidence>
<accession>A0AB33YZU1</accession>
<dbReference type="GO" id="GO:0004016">
    <property type="term" value="F:adenylate cyclase activity"/>
    <property type="evidence" value="ECO:0007669"/>
    <property type="project" value="UniProtKB-EC"/>
</dbReference>
<sequence>MVGSVKKPVQGRHLKCISLVGPNGDISKKDLKVVKQRFLNLHKLKMQRAIDAVTPRQKIFLELLPLLFHVNHPVLPGYVSSETPAGIADYSPDKLSIDKAKKLGKGFVYSKRAKRAFGIESIFLMGSVGSIAYVKDSDMDLWLCYAPTLSTSALALLQEKASSIEKWATTLGLEVHFFLMNAEKFKQGEATPLSSESSGSTQHHLLLEEFYRTALYVAGRYPVWWLVPPTEENNYQVFVDNLLKQRFIDQHDVIDFGGLEKVPAEEFLGASFWHLYKAIDSPYKSLLKLMLMESYVDQYPSSHWAALLMKERVYAGESDANKLDAYLILYDVLEAYFIGRDEPERLNLMRYCFFSKLNEHARIAATPDWRQRVFSDMLAKCQPLPDYIKHSLDNKGWNISQAQQEKQRLTHELTYSYRLLVKFAKQRVEKSRRDNEEFLLLGRKLNATFEKRPSKLERSTIKHTLLQPETKVVLTQVVKNTQTSWLLNRLGEGRDEQFIRQAPSLIGLLAWSVDNGVVGSRTKVALNPGASQISSREVAQTLHSIQSFFDALPKKPVHLKAYCHESVVTDVLLVINSGLDSMSSFTEKGVNLTSERSDALSFGSQRRNLVYTVDMLLRNSWNEVIIGKYESATGLMNCFCDIFDHKTLGPAQVLPRLVSASYNSPRAMSVAKRIQALFKEVAIVFRQYAHGVSPRFVIQLARSFYIMQVNDGKMTATGVAENHLFEELARPQPVFSPVYFDNKIDPKGLLPVIYRHHKAGHTNLYYSQLGDNKAQVYILDENGSMFFDEQTFVYETSLLQSYRVLIDSVFHRRGLGAEQLSSTAFDAEIMCYKLEKIGQHWGHKHVFVSDKVEPDMINVRVVYDEQTKGTYIYCNDQVFSSLEQGDQLYSSVSRFIVQARKSAEKYPIYITDIDVPYYELGASSDDALQMVHYLNYKQRIEKKLNV</sequence>
<dbReference type="EC" id="4.6.1.1" evidence="2"/>
<dbReference type="Pfam" id="PF12633">
    <property type="entry name" value="Adenyl_cycl_N"/>
    <property type="match status" value="1"/>
</dbReference>
<name>A0AB33YZU1_9GAMM</name>
<dbReference type="Pfam" id="PF01295">
    <property type="entry name" value="Adenylate_cycl"/>
    <property type="match status" value="1"/>
</dbReference>
<protein>
    <submittedName>
        <fullName evidence="2">Adenylate cyclase</fullName>
        <ecNumber evidence="2">4.6.1.1</ecNumber>
    </submittedName>
</protein>
<evidence type="ECO:0000259" key="1">
    <source>
        <dbReference type="Pfam" id="PF12633"/>
    </source>
</evidence>
<reference evidence="2 3" key="1">
    <citation type="journal article" date="2013" name="Genome Announc.">
        <title>Genome Sequence of the Pyrene- and Fluoranthene-Degrading Bacterium Cycloclasticus sp. Strain PY97M.</title>
        <authorList>
            <person name="Cui Z."/>
            <person name="Xu G."/>
            <person name="Li Q."/>
            <person name="Gao W."/>
            <person name="Zheng L."/>
        </authorList>
    </citation>
    <scope>NUCLEOTIDE SEQUENCE [LARGE SCALE GENOMIC DNA]</scope>
    <source>
        <strain evidence="2 3">PY97M</strain>
    </source>
</reference>
<comment type="caution">
    <text evidence="2">The sequence shown here is derived from an EMBL/GenBank/DDBJ whole genome shotgun (WGS) entry which is preliminary data.</text>
</comment>
<dbReference type="RefSeq" id="WP_016390869.1">
    <property type="nucleotide sequence ID" value="NZ_KE646810.1"/>
</dbReference>
<dbReference type="PANTHER" id="PTHR38760:SF1">
    <property type="entry name" value="ADENYLATE CYCLASE"/>
    <property type="match status" value="1"/>
</dbReference>
<proteinExistence type="predicted"/>
<dbReference type="EMBL" id="ASHL01000010">
    <property type="protein sequence ID" value="EPD12445.1"/>
    <property type="molecule type" value="Genomic_DNA"/>
</dbReference>